<feature type="transmembrane region" description="Helical" evidence="8">
    <location>
        <begin position="310"/>
        <end position="326"/>
    </location>
</feature>
<dbReference type="RefSeq" id="WP_118890054.1">
    <property type="nucleotide sequence ID" value="NZ_PHUT01000016.1"/>
</dbReference>
<comment type="subcellular location">
    <subcellularLocation>
        <location evidence="1">Cell membrane</location>
        <topology evidence="1">Multi-pass membrane protein</topology>
    </subcellularLocation>
</comment>
<evidence type="ECO:0000256" key="5">
    <source>
        <dbReference type="ARBA" id="ARBA00022692"/>
    </source>
</evidence>
<evidence type="ECO:0000256" key="4">
    <source>
        <dbReference type="ARBA" id="ARBA00022475"/>
    </source>
</evidence>
<evidence type="ECO:0000256" key="8">
    <source>
        <dbReference type="SAM" id="Phobius"/>
    </source>
</evidence>
<feature type="transmembrane region" description="Helical" evidence="8">
    <location>
        <begin position="193"/>
        <end position="217"/>
    </location>
</feature>
<dbReference type="PANTHER" id="PTHR30472">
    <property type="entry name" value="FERRIC ENTEROBACTIN TRANSPORT SYSTEM PERMEASE PROTEIN"/>
    <property type="match status" value="1"/>
</dbReference>
<dbReference type="OrthoDB" id="9811721at2"/>
<organism evidence="9 10">
    <name type="scientific">Oceanobacillus profundus</name>
    <dbReference type="NCBI Taxonomy" id="372463"/>
    <lineage>
        <taxon>Bacteria</taxon>
        <taxon>Bacillati</taxon>
        <taxon>Bacillota</taxon>
        <taxon>Bacilli</taxon>
        <taxon>Bacillales</taxon>
        <taxon>Bacillaceae</taxon>
        <taxon>Oceanobacillus</taxon>
    </lineage>
</organism>
<dbReference type="EMBL" id="QWEH01000015">
    <property type="protein sequence ID" value="RHW30232.1"/>
    <property type="molecule type" value="Genomic_DNA"/>
</dbReference>
<feature type="transmembrane region" description="Helical" evidence="8">
    <location>
        <begin position="280"/>
        <end position="298"/>
    </location>
</feature>
<evidence type="ECO:0000313" key="9">
    <source>
        <dbReference type="EMBL" id="RHW30232.1"/>
    </source>
</evidence>
<dbReference type="InterPro" id="IPR000522">
    <property type="entry name" value="ABC_transptr_permease_BtuC"/>
</dbReference>
<evidence type="ECO:0000313" key="10">
    <source>
        <dbReference type="Proteomes" id="UP000285456"/>
    </source>
</evidence>
<dbReference type="PANTHER" id="PTHR30472:SF30">
    <property type="entry name" value="IRON-UPTAKE SYSTEM PERMEASE PROTEIN FEUB"/>
    <property type="match status" value="1"/>
</dbReference>
<evidence type="ECO:0000256" key="1">
    <source>
        <dbReference type="ARBA" id="ARBA00004651"/>
    </source>
</evidence>
<keyword evidence="4" id="KW-1003">Cell membrane</keyword>
<keyword evidence="10" id="KW-1185">Reference proteome</keyword>
<protein>
    <submittedName>
        <fullName evidence="9">Iron ABC transporter permease</fullName>
    </submittedName>
</protein>
<dbReference type="Gene3D" id="1.10.3470.10">
    <property type="entry name" value="ABC transporter involved in vitamin B12 uptake, BtuC"/>
    <property type="match status" value="1"/>
</dbReference>
<dbReference type="InterPro" id="IPR037294">
    <property type="entry name" value="ABC_BtuC-like"/>
</dbReference>
<gene>
    <name evidence="9" type="ORF">D1B32_18130</name>
</gene>
<feature type="transmembrane region" description="Helical" evidence="8">
    <location>
        <begin position="93"/>
        <end position="112"/>
    </location>
</feature>
<sequence length="335" mass="36109">MSSIRNKTILLLISIPIGLVITIFCSVMYGANTYNISTVFEAIFHADLSNMDHLIIRTSRIPRVIGALLVGLFIAISGALMQGMTRNYLASPSIMGVSDGSIFVITLSMIFLPNATPLTLIIFSFIGSVLGLLFVFGVARLIPNGLSPISLAIIGTILGMFLNGVSQALATYYQVSQNISFWYNTRLHQIDPLVIKWSIPIAIIGLLLALAVSKAITAISLGDEVAQGLGIKLMKMKLLTILSVAILTGISVAMVGKITFIGLVIPHIARFIVGEDYKRIIFFAGILGAFFLAWADIISRAINPPFETPIGVVTALVGVPFFLYLIRVKGGKQHA</sequence>
<dbReference type="SUPFAM" id="SSF81345">
    <property type="entry name" value="ABC transporter involved in vitamin B12 uptake, BtuC"/>
    <property type="match status" value="1"/>
</dbReference>
<evidence type="ECO:0000256" key="6">
    <source>
        <dbReference type="ARBA" id="ARBA00022989"/>
    </source>
</evidence>
<dbReference type="Pfam" id="PF01032">
    <property type="entry name" value="FecCD"/>
    <property type="match status" value="1"/>
</dbReference>
<proteinExistence type="inferred from homology"/>
<feature type="transmembrane region" description="Helical" evidence="8">
    <location>
        <begin position="9"/>
        <end position="31"/>
    </location>
</feature>
<dbReference type="GO" id="GO:0022857">
    <property type="term" value="F:transmembrane transporter activity"/>
    <property type="evidence" value="ECO:0007669"/>
    <property type="project" value="InterPro"/>
</dbReference>
<accession>A0A417YC20</accession>
<feature type="transmembrane region" description="Helical" evidence="8">
    <location>
        <begin position="118"/>
        <end position="139"/>
    </location>
</feature>
<keyword evidence="7 8" id="KW-0472">Membrane</keyword>
<evidence type="ECO:0000256" key="3">
    <source>
        <dbReference type="ARBA" id="ARBA00022448"/>
    </source>
</evidence>
<keyword evidence="5 8" id="KW-0812">Transmembrane</keyword>
<reference evidence="9 10" key="1">
    <citation type="journal article" date="2007" name="Int. J. Syst. Evol. Microbiol.">
        <title>Oceanobacillus profundus sp. nov., isolated from a deep-sea sediment core.</title>
        <authorList>
            <person name="Kim Y.G."/>
            <person name="Choi D.H."/>
            <person name="Hyun S."/>
            <person name="Cho B.C."/>
        </authorList>
    </citation>
    <scope>NUCLEOTIDE SEQUENCE [LARGE SCALE GENOMIC DNA]</scope>
    <source>
        <strain evidence="9 10">DSM 18246</strain>
    </source>
</reference>
<name>A0A417YC20_9BACI</name>
<feature type="transmembrane region" description="Helical" evidence="8">
    <location>
        <begin position="151"/>
        <end position="173"/>
    </location>
</feature>
<dbReference type="AlphaFoldDB" id="A0A417YC20"/>
<evidence type="ECO:0000256" key="7">
    <source>
        <dbReference type="ARBA" id="ARBA00023136"/>
    </source>
</evidence>
<dbReference type="GO" id="GO:0005886">
    <property type="term" value="C:plasma membrane"/>
    <property type="evidence" value="ECO:0007669"/>
    <property type="project" value="UniProtKB-SubCell"/>
</dbReference>
<feature type="transmembrane region" description="Helical" evidence="8">
    <location>
        <begin position="61"/>
        <end position="81"/>
    </location>
</feature>
<comment type="caution">
    <text evidence="9">The sequence shown here is derived from an EMBL/GenBank/DDBJ whole genome shotgun (WGS) entry which is preliminary data.</text>
</comment>
<dbReference type="CDD" id="cd06550">
    <property type="entry name" value="TM_ABC_iron-siderophores_like"/>
    <property type="match status" value="1"/>
</dbReference>
<dbReference type="FunFam" id="1.10.3470.10:FF:000001">
    <property type="entry name" value="Vitamin B12 ABC transporter permease BtuC"/>
    <property type="match status" value="1"/>
</dbReference>
<keyword evidence="3" id="KW-0813">Transport</keyword>
<dbReference type="GO" id="GO:0033214">
    <property type="term" value="P:siderophore-iron import into cell"/>
    <property type="evidence" value="ECO:0007669"/>
    <property type="project" value="TreeGrafter"/>
</dbReference>
<dbReference type="Proteomes" id="UP000285456">
    <property type="component" value="Unassembled WGS sequence"/>
</dbReference>
<keyword evidence="6 8" id="KW-1133">Transmembrane helix</keyword>
<evidence type="ECO:0000256" key="2">
    <source>
        <dbReference type="ARBA" id="ARBA00007935"/>
    </source>
</evidence>
<feature type="transmembrane region" description="Helical" evidence="8">
    <location>
        <begin position="238"/>
        <end position="268"/>
    </location>
</feature>
<comment type="similarity">
    <text evidence="2">Belongs to the binding-protein-dependent transport system permease family. FecCD subfamily.</text>
</comment>